<dbReference type="OrthoDB" id="9773233at2"/>
<proteinExistence type="predicted"/>
<dbReference type="GO" id="GO:0004497">
    <property type="term" value="F:monooxygenase activity"/>
    <property type="evidence" value="ECO:0007669"/>
    <property type="project" value="UniProtKB-KW"/>
</dbReference>
<dbReference type="PRINTS" id="PR00411">
    <property type="entry name" value="PNDRDTASEI"/>
</dbReference>
<protein>
    <submittedName>
        <fullName evidence="4">SidA/IucD/PvdA family monooxygenase</fullName>
    </submittedName>
</protein>
<keyword evidence="5" id="KW-1185">Reference proteome</keyword>
<dbReference type="Gene3D" id="3.50.50.60">
    <property type="entry name" value="FAD/NAD(P)-binding domain"/>
    <property type="match status" value="1"/>
</dbReference>
<keyword evidence="2" id="KW-0274">FAD</keyword>
<evidence type="ECO:0000313" key="4">
    <source>
        <dbReference type="EMBL" id="MRD46630.1"/>
    </source>
</evidence>
<dbReference type="InterPro" id="IPR036188">
    <property type="entry name" value="FAD/NAD-bd_sf"/>
</dbReference>
<dbReference type="InterPro" id="IPR050346">
    <property type="entry name" value="FMO-like"/>
</dbReference>
<evidence type="ECO:0000313" key="5">
    <source>
        <dbReference type="Proteomes" id="UP000487350"/>
    </source>
</evidence>
<gene>
    <name evidence="4" type="ORF">GHT07_05035</name>
</gene>
<dbReference type="Pfam" id="PF13738">
    <property type="entry name" value="Pyr_redox_3"/>
    <property type="match status" value="1"/>
</dbReference>
<evidence type="ECO:0000256" key="3">
    <source>
        <dbReference type="ARBA" id="ARBA00023002"/>
    </source>
</evidence>
<dbReference type="PRINTS" id="PR00368">
    <property type="entry name" value="FADPNR"/>
</dbReference>
<accession>A0A844AQR3</accession>
<keyword evidence="3" id="KW-0560">Oxidoreductase</keyword>
<dbReference type="Proteomes" id="UP000487350">
    <property type="component" value="Unassembled WGS sequence"/>
</dbReference>
<name>A0A844AQR3_9BURK</name>
<evidence type="ECO:0000256" key="2">
    <source>
        <dbReference type="ARBA" id="ARBA00022827"/>
    </source>
</evidence>
<organism evidence="4 5">
    <name type="scientific">Caenimonas koreensis DSM 17982</name>
    <dbReference type="NCBI Taxonomy" id="1121255"/>
    <lineage>
        <taxon>Bacteria</taxon>
        <taxon>Pseudomonadati</taxon>
        <taxon>Pseudomonadota</taxon>
        <taxon>Betaproteobacteria</taxon>
        <taxon>Burkholderiales</taxon>
        <taxon>Comamonadaceae</taxon>
        <taxon>Caenimonas</taxon>
    </lineage>
</organism>
<reference evidence="4 5" key="1">
    <citation type="submission" date="2019-11" db="EMBL/GenBank/DDBJ databases">
        <title>Caenimonas koreensis gen. nov., sp. nov., isolated from activated sludge.</title>
        <authorList>
            <person name="Seung H.R."/>
        </authorList>
    </citation>
    <scope>NUCLEOTIDE SEQUENCE [LARGE SCALE GENOMIC DNA]</scope>
    <source>
        <strain evidence="4 5">EMB320</strain>
    </source>
</reference>
<keyword evidence="4" id="KW-0503">Monooxygenase</keyword>
<evidence type="ECO:0000256" key="1">
    <source>
        <dbReference type="ARBA" id="ARBA00022630"/>
    </source>
</evidence>
<dbReference type="AlphaFoldDB" id="A0A844AQR3"/>
<sequence length="430" mass="46427">MTQASESLDVAIVGAGIGGVISLYYAQRAGLRARVFEAQPGVGGLWRQLPAWQDIQIAAADWTLGDIPLAGTFAPHIRANIEAWVDRFDLARDISLNTPVRASPREGGWTIATAGGEVTASHLVAATGAHNRPFIPPVQRNASAVAELHSSALQDPQALAGKSVLVVGAGASALDLLDLAVQHGAREIAWAHRGLRWFTPTRKPKAVAGSVRDFSRLQASGMTHAQQSAFIEADLRGRYAKFGLQAIVPAFPFDVLHQQLIPGRHRMIEHFAAIRRIAAEVEHMQADTVTLTDGTALRPDVVLWGTGYTADLSWLDVPALATVRSATQLREHCGGGFRSLDVPRLYFLAVGLDGLGSTSFAFALSCRSIMSHIRGTADLGLEPVKHNINHFDLATYLAPRDPASFPAGWQKVYRDMQLTTPDDQPYPIPQ</sequence>
<dbReference type="EMBL" id="WJBU01000004">
    <property type="protein sequence ID" value="MRD46630.1"/>
    <property type="molecule type" value="Genomic_DNA"/>
</dbReference>
<comment type="caution">
    <text evidence="4">The sequence shown here is derived from an EMBL/GenBank/DDBJ whole genome shotgun (WGS) entry which is preliminary data.</text>
</comment>
<dbReference type="RefSeq" id="WP_153583973.1">
    <property type="nucleotide sequence ID" value="NZ_WJBU01000004.1"/>
</dbReference>
<dbReference type="PANTHER" id="PTHR23023">
    <property type="entry name" value="DIMETHYLANILINE MONOOXYGENASE"/>
    <property type="match status" value="1"/>
</dbReference>
<dbReference type="SUPFAM" id="SSF51905">
    <property type="entry name" value="FAD/NAD(P)-binding domain"/>
    <property type="match status" value="1"/>
</dbReference>
<keyword evidence="1" id="KW-0285">Flavoprotein</keyword>